<reference evidence="2" key="1">
    <citation type="submission" date="2018-11" db="EMBL/GenBank/DDBJ databases">
        <authorList>
            <consortium name="Pathogen Informatics"/>
        </authorList>
    </citation>
    <scope>NUCLEOTIDE SEQUENCE</scope>
</reference>
<dbReference type="EMBL" id="CAAALY010016634">
    <property type="protein sequence ID" value="VEL13050.1"/>
    <property type="molecule type" value="Genomic_DNA"/>
</dbReference>
<feature type="compositionally biased region" description="Basic and acidic residues" evidence="1">
    <location>
        <begin position="62"/>
        <end position="75"/>
    </location>
</feature>
<organism evidence="2 3">
    <name type="scientific">Protopolystoma xenopodis</name>
    <dbReference type="NCBI Taxonomy" id="117903"/>
    <lineage>
        <taxon>Eukaryota</taxon>
        <taxon>Metazoa</taxon>
        <taxon>Spiralia</taxon>
        <taxon>Lophotrochozoa</taxon>
        <taxon>Platyhelminthes</taxon>
        <taxon>Monogenea</taxon>
        <taxon>Polyopisthocotylea</taxon>
        <taxon>Polystomatidea</taxon>
        <taxon>Polystomatidae</taxon>
        <taxon>Protopolystoma</taxon>
    </lineage>
</organism>
<comment type="caution">
    <text evidence="2">The sequence shown here is derived from an EMBL/GenBank/DDBJ whole genome shotgun (WGS) entry which is preliminary data.</text>
</comment>
<proteinExistence type="predicted"/>
<feature type="region of interest" description="Disordered" evidence="1">
    <location>
        <begin position="15"/>
        <end position="214"/>
    </location>
</feature>
<dbReference type="Proteomes" id="UP000784294">
    <property type="component" value="Unassembled WGS sequence"/>
</dbReference>
<name>A0A448WJH0_9PLAT</name>
<protein>
    <submittedName>
        <fullName evidence="2">Uncharacterized protein</fullName>
    </submittedName>
</protein>
<feature type="compositionally biased region" description="Polar residues" evidence="1">
    <location>
        <begin position="195"/>
        <end position="210"/>
    </location>
</feature>
<evidence type="ECO:0000256" key="1">
    <source>
        <dbReference type="SAM" id="MobiDB-lite"/>
    </source>
</evidence>
<evidence type="ECO:0000313" key="2">
    <source>
        <dbReference type="EMBL" id="VEL13050.1"/>
    </source>
</evidence>
<keyword evidence="3" id="KW-1185">Reference proteome</keyword>
<gene>
    <name evidence="2" type="ORF">PXEA_LOCUS6490</name>
</gene>
<dbReference type="AlphaFoldDB" id="A0A448WJH0"/>
<evidence type="ECO:0000313" key="3">
    <source>
        <dbReference type="Proteomes" id="UP000784294"/>
    </source>
</evidence>
<sequence length="265" mass="28831">MTEHPVRRLLSRLRANQALQSSASPGDAGISNEAGEKRNSLIGELTNRIAVLAEEDSSPDSGGERRTSRLPESRSPHPPASRTPEKSIKTSAGSETSPRKPKLTTKTSVNQRPYFALDSKPIKKEIVSNRGIPASTPSSRPERTSHSEASVMEDTSAMHVVNPTGQDEPVDPSMRRKQRFKGQYEQEGIEAGKGWQTNRSEAKANASTSRGHTEDLYIAVDKGPKLTAHKPRPCSEASKVEEAIKLTENQVSRISVIPTLAGRGH</sequence>
<accession>A0A448WJH0</accession>